<keyword evidence="2" id="KW-1185">Reference proteome</keyword>
<evidence type="ECO:0000313" key="1">
    <source>
        <dbReference type="EMBL" id="CAB3387045.1"/>
    </source>
</evidence>
<accession>A0A8S1E3M3</accession>
<dbReference type="EMBL" id="CADEPI010000531">
    <property type="protein sequence ID" value="CAB3387045.1"/>
    <property type="molecule type" value="Genomic_DNA"/>
</dbReference>
<reference evidence="1 2" key="1">
    <citation type="submission" date="2020-04" db="EMBL/GenBank/DDBJ databases">
        <authorList>
            <person name="Alioto T."/>
            <person name="Alioto T."/>
            <person name="Gomez Garrido J."/>
        </authorList>
    </citation>
    <scope>NUCLEOTIDE SEQUENCE [LARGE SCALE GENOMIC DNA]</scope>
</reference>
<proteinExistence type="predicted"/>
<evidence type="ECO:0000313" key="2">
    <source>
        <dbReference type="Proteomes" id="UP000494165"/>
    </source>
</evidence>
<sequence>MDKAFTAFDECSGKKFDDECVTAYETYKCGQEKEPNMISSMVKNNLGNATVYAPPTPCLPRRRTCWLSENLPCQINQTAIDILGTIPGNRDNLGQLKSFQNKLYYVGFHDTNGKINVTEVYKHCCELGFRLFEPQIPSEVTIVSQLVSTQFHVLVGQTESINHTHEVWCNSRTLVPDKYYMSDLWLKFPCQTSIIGVTVTYQAINVITIAEKSIHDVFINPQKYDWSLLNVFSNFVCEKV</sequence>
<protein>
    <submittedName>
        <fullName evidence="1">Uncharacterized protein</fullName>
    </submittedName>
</protein>
<name>A0A8S1E3M3_9INSE</name>
<comment type="caution">
    <text evidence="1">The sequence shown here is derived from an EMBL/GenBank/DDBJ whole genome shotgun (WGS) entry which is preliminary data.</text>
</comment>
<dbReference type="Proteomes" id="UP000494165">
    <property type="component" value="Unassembled WGS sequence"/>
</dbReference>
<organism evidence="1 2">
    <name type="scientific">Cloeon dipterum</name>
    <dbReference type="NCBI Taxonomy" id="197152"/>
    <lineage>
        <taxon>Eukaryota</taxon>
        <taxon>Metazoa</taxon>
        <taxon>Ecdysozoa</taxon>
        <taxon>Arthropoda</taxon>
        <taxon>Hexapoda</taxon>
        <taxon>Insecta</taxon>
        <taxon>Pterygota</taxon>
        <taxon>Palaeoptera</taxon>
        <taxon>Ephemeroptera</taxon>
        <taxon>Pisciforma</taxon>
        <taxon>Baetidae</taxon>
        <taxon>Cloeon</taxon>
    </lineage>
</organism>
<dbReference type="AlphaFoldDB" id="A0A8S1E3M3"/>
<gene>
    <name evidence="1" type="ORF">CLODIP_2_CD00589</name>
</gene>